<name>A0A2S0NEY0_9HYPH</name>
<evidence type="ECO:0000256" key="1">
    <source>
        <dbReference type="ARBA" id="ARBA00004651"/>
    </source>
</evidence>
<dbReference type="InterPro" id="IPR043428">
    <property type="entry name" value="LivM-like"/>
</dbReference>
<dbReference type="RefSeq" id="WP_106750104.1">
    <property type="nucleotide sequence ID" value="NZ_CP027668.1"/>
</dbReference>
<evidence type="ECO:0000256" key="4">
    <source>
        <dbReference type="ARBA" id="ARBA00022989"/>
    </source>
</evidence>
<feature type="transmembrane region" description="Helical" evidence="6">
    <location>
        <begin position="52"/>
        <end position="72"/>
    </location>
</feature>
<dbReference type="AlphaFoldDB" id="A0A2S0NEY0"/>
<evidence type="ECO:0000313" key="8">
    <source>
        <dbReference type="Proteomes" id="UP000237889"/>
    </source>
</evidence>
<feature type="transmembrane region" description="Helical" evidence="6">
    <location>
        <begin position="240"/>
        <end position="271"/>
    </location>
</feature>
<dbReference type="InterPro" id="IPR001851">
    <property type="entry name" value="ABC_transp_permease"/>
</dbReference>
<feature type="transmembrane region" description="Helical" evidence="6">
    <location>
        <begin position="105"/>
        <end position="123"/>
    </location>
</feature>
<evidence type="ECO:0000256" key="3">
    <source>
        <dbReference type="ARBA" id="ARBA00022692"/>
    </source>
</evidence>
<protein>
    <submittedName>
        <fullName evidence="7">Branched-chain amino acid ABC transporter permease</fullName>
    </submittedName>
</protein>
<dbReference type="EMBL" id="CP027668">
    <property type="protein sequence ID" value="AVO46734.1"/>
    <property type="molecule type" value="Genomic_DNA"/>
</dbReference>
<dbReference type="KEGG" id="phr:C6569_17605"/>
<dbReference type="Proteomes" id="UP000237889">
    <property type="component" value="Chromosome"/>
</dbReference>
<organism evidence="7 8">
    <name type="scientific">Phreatobacter cathodiphilus</name>
    <dbReference type="NCBI Taxonomy" id="1868589"/>
    <lineage>
        <taxon>Bacteria</taxon>
        <taxon>Pseudomonadati</taxon>
        <taxon>Pseudomonadota</taxon>
        <taxon>Alphaproteobacteria</taxon>
        <taxon>Hyphomicrobiales</taxon>
        <taxon>Phreatobacteraceae</taxon>
        <taxon>Phreatobacter</taxon>
    </lineage>
</organism>
<sequence length="311" mass="33177">MRVYLLALLAFAVLAVAPFGIGGYETNVLMMVLFFVILAVGLDLVTGYCGQFSFATGAFYGIGAYTAAIMTRDFGTSIWVHLPAGAIVAGLFGLLLGIPALRLKGHFLAIVTIAFQTIVYLVISQWTSFTGGQVGLPMPNAGPVTVFGVTLFEFGSLRSYYWLTLAMTALTMLVAWRLVNSRLGREWVAIRDDETLASAVGLDTTRGKLTAFVAYAALAGVAGVLTAHSLRGVTPDDYTIWISATVVAMMVVGGRGTFIGPILGAVFLAILPELLGKFAEYKMLIYGVLLVLVVTLMPEGVVGRLRARSAR</sequence>
<evidence type="ECO:0000256" key="5">
    <source>
        <dbReference type="ARBA" id="ARBA00023136"/>
    </source>
</evidence>
<dbReference type="PANTHER" id="PTHR30482:SF20">
    <property type="entry name" value="HIGH-AFFINITY BRANCHED-CHAIN AMINO ACID TRANSPORT SYSTEM PERMEASE PROTEIN LIVM"/>
    <property type="match status" value="1"/>
</dbReference>
<feature type="transmembrane region" description="Helical" evidence="6">
    <location>
        <begin position="160"/>
        <end position="179"/>
    </location>
</feature>
<dbReference type="Pfam" id="PF02653">
    <property type="entry name" value="BPD_transp_2"/>
    <property type="match status" value="1"/>
</dbReference>
<comment type="subcellular location">
    <subcellularLocation>
        <location evidence="1">Cell membrane</location>
        <topology evidence="1">Multi-pass membrane protein</topology>
    </subcellularLocation>
</comment>
<dbReference type="OrthoDB" id="9814461at2"/>
<evidence type="ECO:0000256" key="2">
    <source>
        <dbReference type="ARBA" id="ARBA00022475"/>
    </source>
</evidence>
<feature type="transmembrane region" description="Helical" evidence="6">
    <location>
        <begin position="78"/>
        <end position="98"/>
    </location>
</feature>
<dbReference type="GO" id="GO:0005886">
    <property type="term" value="C:plasma membrane"/>
    <property type="evidence" value="ECO:0007669"/>
    <property type="project" value="UniProtKB-SubCell"/>
</dbReference>
<evidence type="ECO:0000256" key="6">
    <source>
        <dbReference type="SAM" id="Phobius"/>
    </source>
</evidence>
<feature type="transmembrane region" description="Helical" evidence="6">
    <location>
        <begin position="283"/>
        <end position="302"/>
    </location>
</feature>
<dbReference type="GO" id="GO:0015658">
    <property type="term" value="F:branched-chain amino acid transmembrane transporter activity"/>
    <property type="evidence" value="ECO:0007669"/>
    <property type="project" value="InterPro"/>
</dbReference>
<feature type="transmembrane region" description="Helical" evidence="6">
    <location>
        <begin position="28"/>
        <end position="45"/>
    </location>
</feature>
<reference evidence="7 8" key="1">
    <citation type="submission" date="2018-03" db="EMBL/GenBank/DDBJ databases">
        <title>Genome sequencing of Phreatobacter sp.</title>
        <authorList>
            <person name="Kim S.-J."/>
            <person name="Heo J."/>
            <person name="Kwon S.-W."/>
        </authorList>
    </citation>
    <scope>NUCLEOTIDE SEQUENCE [LARGE SCALE GENOMIC DNA]</scope>
    <source>
        <strain evidence="7 8">S-12</strain>
    </source>
</reference>
<dbReference type="CDD" id="cd06581">
    <property type="entry name" value="TM_PBP1_LivM_like"/>
    <property type="match status" value="1"/>
</dbReference>
<feature type="transmembrane region" description="Helical" evidence="6">
    <location>
        <begin position="209"/>
        <end position="228"/>
    </location>
</feature>
<keyword evidence="3 6" id="KW-0812">Transmembrane</keyword>
<gene>
    <name evidence="7" type="ORF">C6569_17605</name>
</gene>
<evidence type="ECO:0000313" key="7">
    <source>
        <dbReference type="EMBL" id="AVO46734.1"/>
    </source>
</evidence>
<keyword evidence="4 6" id="KW-1133">Transmembrane helix</keyword>
<keyword evidence="5 6" id="KW-0472">Membrane</keyword>
<proteinExistence type="predicted"/>
<keyword evidence="2" id="KW-1003">Cell membrane</keyword>
<keyword evidence="8" id="KW-1185">Reference proteome</keyword>
<dbReference type="PANTHER" id="PTHR30482">
    <property type="entry name" value="HIGH-AFFINITY BRANCHED-CHAIN AMINO ACID TRANSPORT SYSTEM PERMEASE"/>
    <property type="match status" value="1"/>
</dbReference>
<accession>A0A2S0NEY0</accession>